<dbReference type="EMBL" id="UINC01104623">
    <property type="protein sequence ID" value="SVC67918.1"/>
    <property type="molecule type" value="Genomic_DNA"/>
</dbReference>
<name>A0A382P5A2_9ZZZZ</name>
<protein>
    <submittedName>
        <fullName evidence="1">Uncharacterized protein</fullName>
    </submittedName>
</protein>
<reference evidence="1" key="1">
    <citation type="submission" date="2018-05" db="EMBL/GenBank/DDBJ databases">
        <authorList>
            <person name="Lanie J.A."/>
            <person name="Ng W.-L."/>
            <person name="Kazmierczak K.M."/>
            <person name="Andrzejewski T.M."/>
            <person name="Davidsen T.M."/>
            <person name="Wayne K.J."/>
            <person name="Tettelin H."/>
            <person name="Glass J.I."/>
            <person name="Rusch D."/>
            <person name="Podicherti R."/>
            <person name="Tsui H.-C.T."/>
            <person name="Winkler M.E."/>
        </authorList>
    </citation>
    <scope>NUCLEOTIDE SEQUENCE</scope>
</reference>
<feature type="non-terminal residue" evidence="1">
    <location>
        <position position="29"/>
    </location>
</feature>
<proteinExistence type="predicted"/>
<sequence length="29" mass="3222">MLLIFGNYLMAHSRLYGVPATVKRISGGR</sequence>
<dbReference type="AlphaFoldDB" id="A0A382P5A2"/>
<evidence type="ECO:0000313" key="1">
    <source>
        <dbReference type="EMBL" id="SVC67918.1"/>
    </source>
</evidence>
<accession>A0A382P5A2</accession>
<gene>
    <name evidence="1" type="ORF">METZ01_LOCUS320772</name>
</gene>
<organism evidence="1">
    <name type="scientific">marine metagenome</name>
    <dbReference type="NCBI Taxonomy" id="408172"/>
    <lineage>
        <taxon>unclassified sequences</taxon>
        <taxon>metagenomes</taxon>
        <taxon>ecological metagenomes</taxon>
    </lineage>
</organism>